<dbReference type="InterPro" id="IPR025984">
    <property type="entry name" value="DCTPP"/>
</dbReference>
<evidence type="ECO:0008006" key="2">
    <source>
        <dbReference type="Google" id="ProtNLM"/>
    </source>
</evidence>
<dbReference type="GO" id="GO:0047429">
    <property type="term" value="F:nucleoside triphosphate diphosphatase activity"/>
    <property type="evidence" value="ECO:0007669"/>
    <property type="project" value="InterPro"/>
</dbReference>
<dbReference type="Pfam" id="PF12643">
    <property type="entry name" value="MazG-like"/>
    <property type="match status" value="1"/>
</dbReference>
<accession>A0A0W8E219</accession>
<comment type="caution">
    <text evidence="1">The sequence shown here is derived from an EMBL/GenBank/DDBJ whole genome shotgun (WGS) entry which is preliminary data.</text>
</comment>
<organism evidence="1">
    <name type="scientific">hydrocarbon metagenome</name>
    <dbReference type="NCBI Taxonomy" id="938273"/>
    <lineage>
        <taxon>unclassified sequences</taxon>
        <taxon>metagenomes</taxon>
        <taxon>ecological metagenomes</taxon>
    </lineage>
</organism>
<protein>
    <recommendedName>
        <fullName evidence="2">MazG-like family protein</fullName>
    </recommendedName>
</protein>
<evidence type="ECO:0000313" key="1">
    <source>
        <dbReference type="EMBL" id="KUG02684.1"/>
    </source>
</evidence>
<dbReference type="EMBL" id="LNQE01001915">
    <property type="protein sequence ID" value="KUG02684.1"/>
    <property type="molecule type" value="Genomic_DNA"/>
</dbReference>
<gene>
    <name evidence="1" type="ORF">ASZ90_019943</name>
</gene>
<dbReference type="GO" id="GO:0009143">
    <property type="term" value="P:nucleoside triphosphate catabolic process"/>
    <property type="evidence" value="ECO:0007669"/>
    <property type="project" value="InterPro"/>
</dbReference>
<proteinExistence type="predicted"/>
<dbReference type="AlphaFoldDB" id="A0A0W8E219"/>
<name>A0A0W8E219_9ZZZZ</name>
<sequence>MWKKNREVLFASNLKMTESLKAELVEAVGTLFKALLKADSANTGDALASIIMISYILGRKLGLDFNTIDLLARKKLQTGMIDSDEKDQWYEDMNHLMLYLGSRKR</sequence>
<reference evidence="1" key="1">
    <citation type="journal article" date="2015" name="Proc. Natl. Acad. Sci. U.S.A.">
        <title>Networks of energetic and metabolic interactions define dynamics in microbial communities.</title>
        <authorList>
            <person name="Embree M."/>
            <person name="Liu J.K."/>
            <person name="Al-Bassam M.M."/>
            <person name="Zengler K."/>
        </authorList>
    </citation>
    <scope>NUCLEOTIDE SEQUENCE</scope>
</reference>